<keyword evidence="1" id="KW-0812">Transmembrane</keyword>
<keyword evidence="3" id="KW-0328">Glycosyltransferase</keyword>
<keyword evidence="3" id="KW-0808">Transferase</keyword>
<evidence type="ECO:0000256" key="1">
    <source>
        <dbReference type="SAM" id="Phobius"/>
    </source>
</evidence>
<dbReference type="GO" id="GO:0016757">
    <property type="term" value="F:glycosyltransferase activity"/>
    <property type="evidence" value="ECO:0007669"/>
    <property type="project" value="UniProtKB-KW"/>
</dbReference>
<evidence type="ECO:0000313" key="4">
    <source>
        <dbReference type="Proteomes" id="UP000094769"/>
    </source>
</evidence>
<keyword evidence="4" id="KW-1185">Reference proteome</keyword>
<feature type="domain" description="Glycosyltransferase 2-like" evidence="2">
    <location>
        <begin position="39"/>
        <end position="191"/>
    </location>
</feature>
<dbReference type="PANTHER" id="PTHR48090">
    <property type="entry name" value="UNDECAPRENYL-PHOSPHATE 4-DEOXY-4-FORMAMIDO-L-ARABINOSE TRANSFERASE-RELATED"/>
    <property type="match status" value="1"/>
</dbReference>
<feature type="transmembrane region" description="Helical" evidence="1">
    <location>
        <begin position="297"/>
        <end position="316"/>
    </location>
</feature>
<dbReference type="RefSeq" id="WP_083220500.1">
    <property type="nucleotide sequence ID" value="NZ_MARB01000002.1"/>
</dbReference>
<dbReference type="InterPro" id="IPR029044">
    <property type="entry name" value="Nucleotide-diphossugar_trans"/>
</dbReference>
<proteinExistence type="predicted"/>
<dbReference type="EMBL" id="MARB01000002">
    <property type="protein sequence ID" value="ODJ89316.1"/>
    <property type="molecule type" value="Genomic_DNA"/>
</dbReference>
<gene>
    <name evidence="3" type="primary">gpgS</name>
    <name evidence="3" type="ORF">CODIS_04150</name>
</gene>
<comment type="caution">
    <text evidence="3">The sequence shown here is derived from an EMBL/GenBank/DDBJ whole genome shotgun (WGS) entry which is preliminary data.</text>
</comment>
<organism evidence="3 4">
    <name type="scientific">Candidatus Thiodiazotropha endolucinida</name>
    <dbReference type="NCBI Taxonomy" id="1655433"/>
    <lineage>
        <taxon>Bacteria</taxon>
        <taxon>Pseudomonadati</taxon>
        <taxon>Pseudomonadota</taxon>
        <taxon>Gammaproteobacteria</taxon>
        <taxon>Chromatiales</taxon>
        <taxon>Sedimenticolaceae</taxon>
        <taxon>Candidatus Thiodiazotropha</taxon>
    </lineage>
</organism>
<dbReference type="InterPro" id="IPR050256">
    <property type="entry name" value="Glycosyltransferase_2"/>
</dbReference>
<dbReference type="AlphaFoldDB" id="A0A7Z0VQ51"/>
<dbReference type="SUPFAM" id="SSF53448">
    <property type="entry name" value="Nucleotide-diphospho-sugar transferases"/>
    <property type="match status" value="1"/>
</dbReference>
<dbReference type="OrthoDB" id="276604at2"/>
<dbReference type="InterPro" id="IPR001173">
    <property type="entry name" value="Glyco_trans_2-like"/>
</dbReference>
<dbReference type="Pfam" id="PF00535">
    <property type="entry name" value="Glycos_transf_2"/>
    <property type="match status" value="1"/>
</dbReference>
<dbReference type="CDD" id="cd04179">
    <property type="entry name" value="DPM_DPG-synthase_like"/>
    <property type="match status" value="1"/>
</dbReference>
<protein>
    <submittedName>
        <fullName evidence="3">Glucosyl-3-phosphoglycerate synthase</fullName>
        <ecNumber evidence="3">2.4.1.266</ecNumber>
    </submittedName>
</protein>
<evidence type="ECO:0000259" key="2">
    <source>
        <dbReference type="Pfam" id="PF00535"/>
    </source>
</evidence>
<dbReference type="Gene3D" id="3.90.550.10">
    <property type="entry name" value="Spore Coat Polysaccharide Biosynthesis Protein SpsA, Chain A"/>
    <property type="match status" value="1"/>
</dbReference>
<evidence type="ECO:0000313" key="3">
    <source>
        <dbReference type="EMBL" id="ODJ89316.1"/>
    </source>
</evidence>
<feature type="transmembrane region" description="Helical" evidence="1">
    <location>
        <begin position="261"/>
        <end position="285"/>
    </location>
</feature>
<keyword evidence="1" id="KW-1133">Transmembrane helix</keyword>
<name>A0A7Z0VQ51_9GAMM</name>
<sequence>MEPRYKESPARDSFPSTLAPYYQNNNELVERPAGYRLAVILPCFNEEAAIERVITDFRDALPGAAIYVFDNGSSDGTADKARKAGAIVRRVNLPGKGNVVRRMFADVDADIYIMADGDATYHAASAPTMIRKLLRDNLDMVVGIRNHQSNEAYRRGHKSGNRLLTSTTTSIFGSGFTDMLSGYRVFSRRFVKSFPAMSQGFEIETELAIHALELRMPCGEVSTPYGARLEESESKLRTYSDGFRILKTIIKLFAMERPFRFYGLIAFGFILSAIILAVPIVITYLETGMVPRFPTAILSTGLAITGAIGFITGLILETVTVGRREIKQLHYLSMPPVSSMSMNED</sequence>
<dbReference type="PANTHER" id="PTHR48090:SF7">
    <property type="entry name" value="RFBJ PROTEIN"/>
    <property type="match status" value="1"/>
</dbReference>
<dbReference type="EC" id="2.4.1.266" evidence="3"/>
<keyword evidence="1" id="KW-0472">Membrane</keyword>
<dbReference type="Proteomes" id="UP000094769">
    <property type="component" value="Unassembled WGS sequence"/>
</dbReference>
<accession>A0A7Z0VQ51</accession>
<reference evidence="3 4" key="1">
    <citation type="submission" date="2016-06" db="EMBL/GenBank/DDBJ databases">
        <title>Genome sequence of endosymbiont of Candidatus Endolucinida thiodiazotropha.</title>
        <authorList>
            <person name="Poehlein A."/>
            <person name="Koenig S."/>
            <person name="Heiden S.E."/>
            <person name="Thuermer A."/>
            <person name="Voget S."/>
            <person name="Daniel R."/>
            <person name="Markert S."/>
            <person name="Gros O."/>
            <person name="Schweder T."/>
        </authorList>
    </citation>
    <scope>NUCLEOTIDE SEQUENCE [LARGE SCALE GENOMIC DNA]</scope>
    <source>
        <strain evidence="3 4">COS</strain>
    </source>
</reference>